<keyword evidence="24" id="KW-1185">Reference proteome</keyword>
<dbReference type="PANTHER" id="PTHR22760">
    <property type="entry name" value="GLYCOSYLTRANSFERASE"/>
    <property type="match status" value="1"/>
</dbReference>
<evidence type="ECO:0000256" key="4">
    <source>
        <dbReference type="ARBA" id="ARBA00007063"/>
    </source>
</evidence>
<dbReference type="SUPFAM" id="SSF54495">
    <property type="entry name" value="UBC-like"/>
    <property type="match status" value="1"/>
</dbReference>
<gene>
    <name evidence="23" type="ORF">P4O66_016039</name>
</gene>
<dbReference type="SUPFAM" id="SSF54991">
    <property type="entry name" value="Anticodon-binding domain of PheRS"/>
    <property type="match status" value="1"/>
</dbReference>
<evidence type="ECO:0000256" key="16">
    <source>
        <dbReference type="ARBA" id="ARBA00023128"/>
    </source>
</evidence>
<name>A0AAD8YXA8_9TELE</name>
<evidence type="ECO:0000256" key="2">
    <source>
        <dbReference type="ARBA" id="ARBA00004477"/>
    </source>
</evidence>
<feature type="transmembrane region" description="Helical" evidence="21">
    <location>
        <begin position="921"/>
        <end position="949"/>
    </location>
</feature>
<keyword evidence="15 21" id="KW-1133">Transmembrane helix</keyword>
<dbReference type="GO" id="GO:0006412">
    <property type="term" value="P:translation"/>
    <property type="evidence" value="ECO:0007669"/>
    <property type="project" value="UniProtKB-KW"/>
</dbReference>
<dbReference type="PROSITE" id="PS51447">
    <property type="entry name" value="FDX_ACB"/>
    <property type="match status" value="1"/>
</dbReference>
<evidence type="ECO:0000256" key="19">
    <source>
        <dbReference type="ARBA" id="ARBA00045718"/>
    </source>
</evidence>
<dbReference type="SUPFAM" id="SSF53335">
    <property type="entry name" value="S-adenosyl-L-methionine-dependent methyltransferases"/>
    <property type="match status" value="1"/>
</dbReference>
<keyword evidence="7 21" id="KW-0328">Glycosyltransferase</keyword>
<evidence type="ECO:0000256" key="18">
    <source>
        <dbReference type="ARBA" id="ARBA00023146"/>
    </source>
</evidence>
<accession>A0AAD8YXA8</accession>
<evidence type="ECO:0000313" key="23">
    <source>
        <dbReference type="EMBL" id="KAK1787539.1"/>
    </source>
</evidence>
<keyword evidence="12" id="KW-0067">ATP-binding</keyword>
<keyword evidence="9 21" id="KW-0812">Transmembrane</keyword>
<dbReference type="GO" id="GO:0000026">
    <property type="term" value="F:alpha-1,2-mannosyltransferase activity"/>
    <property type="evidence" value="ECO:0007669"/>
    <property type="project" value="TreeGrafter"/>
</dbReference>
<comment type="catalytic activity">
    <reaction evidence="20">
        <text>tRNA(Phe) + L-phenylalanine + ATP = L-phenylalanyl-tRNA(Phe) + AMP + diphosphate + H(+)</text>
        <dbReference type="Rhea" id="RHEA:19413"/>
        <dbReference type="Rhea" id="RHEA-COMP:9668"/>
        <dbReference type="Rhea" id="RHEA-COMP:9699"/>
        <dbReference type="ChEBI" id="CHEBI:15378"/>
        <dbReference type="ChEBI" id="CHEBI:30616"/>
        <dbReference type="ChEBI" id="CHEBI:33019"/>
        <dbReference type="ChEBI" id="CHEBI:58095"/>
        <dbReference type="ChEBI" id="CHEBI:78442"/>
        <dbReference type="ChEBI" id="CHEBI:78531"/>
        <dbReference type="ChEBI" id="CHEBI:456215"/>
        <dbReference type="EC" id="6.1.1.20"/>
    </reaction>
</comment>
<evidence type="ECO:0000256" key="12">
    <source>
        <dbReference type="ARBA" id="ARBA00022840"/>
    </source>
</evidence>
<keyword evidence="14" id="KW-0809">Transit peptide</keyword>
<dbReference type="CDD" id="cd11686">
    <property type="entry name" value="UBCc_UFC1"/>
    <property type="match status" value="1"/>
</dbReference>
<evidence type="ECO:0000256" key="15">
    <source>
        <dbReference type="ARBA" id="ARBA00022989"/>
    </source>
</evidence>
<feature type="transmembrane region" description="Helical" evidence="21">
    <location>
        <begin position="961"/>
        <end position="984"/>
    </location>
</feature>
<dbReference type="InterPro" id="IPR014806">
    <property type="entry name" value="Ufc1"/>
</dbReference>
<evidence type="ECO:0000256" key="3">
    <source>
        <dbReference type="ARBA" id="ARBA00004922"/>
    </source>
</evidence>
<evidence type="ECO:0000256" key="5">
    <source>
        <dbReference type="ARBA" id="ARBA00008226"/>
    </source>
</evidence>
<dbReference type="Gene3D" id="3.40.50.150">
    <property type="entry name" value="Vaccinia Virus protein VP39"/>
    <property type="match status" value="1"/>
</dbReference>
<dbReference type="InterPro" id="IPR016135">
    <property type="entry name" value="UBQ-conjugating_enzyme/RWD"/>
</dbReference>
<dbReference type="Pfam" id="PF08694">
    <property type="entry name" value="UFC1"/>
    <property type="match status" value="1"/>
</dbReference>
<feature type="transmembrane region" description="Helical" evidence="21">
    <location>
        <begin position="1081"/>
        <end position="1100"/>
    </location>
</feature>
<dbReference type="FunFam" id="3.30.70.380:FF:000002">
    <property type="entry name" value="phenylalanine--tRNA ligase, mitochondrial"/>
    <property type="match status" value="1"/>
</dbReference>
<evidence type="ECO:0000256" key="8">
    <source>
        <dbReference type="ARBA" id="ARBA00022679"/>
    </source>
</evidence>
<feature type="transmembrane region" description="Helical" evidence="21">
    <location>
        <begin position="1021"/>
        <end position="1045"/>
    </location>
</feature>
<evidence type="ECO:0000313" key="24">
    <source>
        <dbReference type="Proteomes" id="UP001239994"/>
    </source>
</evidence>
<feature type="transmembrane region" description="Helical" evidence="21">
    <location>
        <begin position="1057"/>
        <end position="1075"/>
    </location>
</feature>
<dbReference type="EMBL" id="JAROKS010000023">
    <property type="protein sequence ID" value="KAK1787539.1"/>
    <property type="molecule type" value="Genomic_DNA"/>
</dbReference>
<dbReference type="GO" id="GO:0071569">
    <property type="term" value="P:protein ufmylation"/>
    <property type="evidence" value="ECO:0007669"/>
    <property type="project" value="InterPro"/>
</dbReference>
<comment type="similarity">
    <text evidence="5">Belongs to the class-II aminoacyl-tRNA synthetase family.</text>
</comment>
<comment type="similarity">
    <text evidence="4 21">Belongs to the glycosyltransferase 22 family.</text>
</comment>
<reference evidence="23" key="1">
    <citation type="submission" date="2023-03" db="EMBL/GenBank/DDBJ databases">
        <title>Electrophorus voltai genome.</title>
        <authorList>
            <person name="Bian C."/>
        </authorList>
    </citation>
    <scope>NUCLEOTIDE SEQUENCE</scope>
    <source>
        <strain evidence="23">CB-2022</strain>
        <tissue evidence="23">Muscle</tissue>
    </source>
</reference>
<dbReference type="InterPro" id="IPR005121">
    <property type="entry name" value="Fdx_antiC-bd"/>
</dbReference>
<sequence>GTLPRLTILAVNMADEATRKVVSEIPLLKTNSGPRDKELWVQRLREEYLALIKYVENNKKADNDWFRLESNKEGTRWFGKCWYIHELLKYEFDMEFDIPVTYPATAPEVAIPELDGKTAKMYRGGKICLTDHFKPLWARNVPKFGLAHLMALGRNTMSKMQEVLLVGEGNFSFSAALSETAGNDVRITATCVQTEVRALAQEHAANNLRRLRDRGSTILFEVDCTRLKEHEHIRHQRYDCIIFNFPHCGRKSGVQKNRTLLAKFFVSSAEVLDDSGEVHVTLCNGQGGTPRDNPMREWHNSWQVVAMAAEAGLILSEVRPFDGDKCQGYRCTGYKSQDKGFHVDGALNHIFTRSLPYAMPEKIKIETIMGKETITYELPEELNEYVNRDFLGQQSRHPVKLVLEQFLREVKSLWPVCIVSGSFPELVSCRQEQLGTCDSNLTPPDVYWIKQTEMQPLSWRKGRDRDYGSAESVANSSGSYCLRPSLLLHVQEIVQSKDFSPGTLHALSGLVFHRVPISHSQSPILHQLLLVGALPSEQLPLLSLRNCLEGLLLPYDASYKEERLGEECRVTIHSQDLQELGRIASVPMAGSEGWGSLQLCVVLLDLDHLAALTFAVPEWRLLWSTDPRFLAFFEQRPLPGPFRPFSLHPPIYRHDVSFWVEPDAFDELDFHAAVRVATGGAVKDVQLVDRFRHPHMGHASLCYRLTYQSPDRALSRSQVLELQNQLRRLLPLRLQVTLRVSPDITSYAPPVYHFRSSSKAGQVWAPEGSTAFKCLVSARFCAALLSNISDCDETFNYWEPTHYLLYGKGMQTWEYSPAYAIRSYAYLWLHALPTCFHAKILQTNKVLVFYFLRCVLAFTCCVCELYFYKAVCKKFGLHVGRLTLAFLVLSAGMFCSSAAFLPSTFCMYSTLVAMTGWFQGWSSLAVLGIAAGTIVGWPFSALLGIPIAFDLLLVKRKWKSFITWAVVALVLFLVPVVVVDTYYYGKVVVAPLNIILYNVFTPHGPDLYGTEPWHYYFVNGFLNFNIVFVLALFSLPLTALMEALLLRFNVQNLGRPYWLTLSPMYLWMVIFFTRPHKEERFLFPIYPLICLSGAVALSSLQKCYHFMFQRYRLEHYTISSSWLALSSVLLFAVLSLSRSVALFRGYHAPLDLYPEFHRLAREPGMHTVPEGRPVSVCVGKEWHRFPSSFLLPNNWQLQFIQSEFRGQLPRQFAAGPDATRVLPTDMNDQNREEPSRYHCVAEGPMGVTVGGPVGHSRPQVELKQCHYLVDLATDAESPREPRYTANKDEWSVIAEKPFLDSSKSSRFFRAFFVPFLSEQHTTYSRYVILKPRRTKHGRKRTPG</sequence>
<keyword evidence="6" id="KW-0436">Ligase</keyword>
<dbReference type="FunFam" id="3.40.50.150:FF:000361">
    <property type="entry name" value="Ferredoxin-fold anticodon-binding domain-containing protein 1 homolog"/>
    <property type="match status" value="1"/>
</dbReference>
<dbReference type="Gene3D" id="3.10.110.10">
    <property type="entry name" value="Ubiquitin Conjugating Enzyme"/>
    <property type="match status" value="1"/>
</dbReference>
<dbReference type="GO" id="GO:0004826">
    <property type="term" value="F:phenylalanine-tRNA ligase activity"/>
    <property type="evidence" value="ECO:0007669"/>
    <property type="project" value="UniProtKB-EC"/>
</dbReference>
<dbReference type="GO" id="GO:0061657">
    <property type="term" value="F:UFM1 conjugating enzyme activity"/>
    <property type="evidence" value="ECO:0007669"/>
    <property type="project" value="InterPro"/>
</dbReference>
<keyword evidence="11 21" id="KW-0256">Endoplasmic reticulum</keyword>
<keyword evidence="13" id="KW-0648">Protein biosynthesis</keyword>
<keyword evidence="8" id="KW-0808">Transferase</keyword>
<organism evidence="23 24">
    <name type="scientific">Electrophorus voltai</name>
    <dbReference type="NCBI Taxonomy" id="2609070"/>
    <lineage>
        <taxon>Eukaryota</taxon>
        <taxon>Metazoa</taxon>
        <taxon>Chordata</taxon>
        <taxon>Craniata</taxon>
        <taxon>Vertebrata</taxon>
        <taxon>Euteleostomi</taxon>
        <taxon>Actinopterygii</taxon>
        <taxon>Neopterygii</taxon>
        <taxon>Teleostei</taxon>
        <taxon>Ostariophysi</taxon>
        <taxon>Gymnotiformes</taxon>
        <taxon>Gymnotoidei</taxon>
        <taxon>Gymnotidae</taxon>
        <taxon>Electrophorus</taxon>
    </lineage>
</organism>
<dbReference type="InterPro" id="IPR036690">
    <property type="entry name" value="Fdx_antiC-bd_sf"/>
</dbReference>
<evidence type="ECO:0000256" key="7">
    <source>
        <dbReference type="ARBA" id="ARBA00022676"/>
    </source>
</evidence>
<feature type="non-terminal residue" evidence="23">
    <location>
        <position position="1"/>
    </location>
</feature>
<evidence type="ECO:0000256" key="20">
    <source>
        <dbReference type="ARBA" id="ARBA00049255"/>
    </source>
</evidence>
<keyword evidence="10" id="KW-0547">Nucleotide-binding</keyword>
<comment type="function">
    <text evidence="19">E2-like enzyme which specifically catalyzes the second step in ufmylation. Accepts the ubiquitin-like modifier UFM1 from the E1 enzyme UBA5 and forms an intermediate with UFM1 via a thioester linkage. Ufmylation is involved in various processes, such as ribosome recycling, response to DNA damage, interferon response or reticulophagy (also called ER-phagy).</text>
</comment>
<evidence type="ECO:0000256" key="1">
    <source>
        <dbReference type="ARBA" id="ARBA00004305"/>
    </source>
</evidence>
<evidence type="ECO:0000256" key="6">
    <source>
        <dbReference type="ARBA" id="ARBA00022598"/>
    </source>
</evidence>
<dbReference type="GO" id="GO:0005789">
    <property type="term" value="C:endoplasmic reticulum membrane"/>
    <property type="evidence" value="ECO:0007669"/>
    <property type="project" value="UniProtKB-SubCell"/>
</dbReference>
<dbReference type="GO" id="GO:0070042">
    <property type="term" value="F:rRNA (uridine-N3-)-methyltransferase activity"/>
    <property type="evidence" value="ECO:0007669"/>
    <property type="project" value="InterPro"/>
</dbReference>
<feature type="domain" description="FDX-ACB" evidence="22">
    <location>
        <begin position="647"/>
        <end position="739"/>
    </location>
</feature>
<protein>
    <recommendedName>
        <fullName evidence="21">Mannosyltransferase</fullName>
        <ecNumber evidence="21">2.4.1.-</ecNumber>
    </recommendedName>
</protein>
<proteinExistence type="inferred from homology"/>
<feature type="transmembrane region" description="Helical" evidence="21">
    <location>
        <begin position="879"/>
        <end position="901"/>
    </location>
</feature>
<dbReference type="GO" id="GO:0006487">
    <property type="term" value="P:protein N-linked glycosylation"/>
    <property type="evidence" value="ECO:0007669"/>
    <property type="project" value="TreeGrafter"/>
</dbReference>
<feature type="transmembrane region" description="Helical" evidence="21">
    <location>
        <begin position="1121"/>
        <end position="1143"/>
    </location>
</feature>
<dbReference type="GO" id="GO:0005759">
    <property type="term" value="C:mitochondrial matrix"/>
    <property type="evidence" value="ECO:0007669"/>
    <property type="project" value="UniProtKB-SubCell"/>
</dbReference>
<dbReference type="InterPro" id="IPR029063">
    <property type="entry name" value="SAM-dependent_MTases_sf"/>
</dbReference>
<evidence type="ECO:0000256" key="21">
    <source>
        <dbReference type="RuleBase" id="RU363075"/>
    </source>
</evidence>
<comment type="caution">
    <text evidence="23">The sequence shown here is derived from an EMBL/GenBank/DDBJ whole genome shotgun (WGS) entry which is preliminary data.</text>
</comment>
<evidence type="ECO:0000256" key="9">
    <source>
        <dbReference type="ARBA" id="ARBA00022692"/>
    </source>
</evidence>
<dbReference type="Pfam" id="PF03147">
    <property type="entry name" value="FDX-ACB"/>
    <property type="match status" value="1"/>
</dbReference>
<evidence type="ECO:0000256" key="17">
    <source>
        <dbReference type="ARBA" id="ARBA00023136"/>
    </source>
</evidence>
<feature type="transmembrane region" description="Helical" evidence="21">
    <location>
        <begin position="847"/>
        <end position="867"/>
    </location>
</feature>
<comment type="subcellular location">
    <subcellularLocation>
        <location evidence="2 21">Endoplasmic reticulum membrane</location>
        <topology evidence="2 21">Multi-pass membrane protein</topology>
    </subcellularLocation>
    <subcellularLocation>
        <location evidence="1">Mitochondrion matrix</location>
    </subcellularLocation>
</comment>
<dbReference type="SMART" id="SM00896">
    <property type="entry name" value="FDX-ACB"/>
    <property type="match status" value="1"/>
</dbReference>
<dbReference type="EC" id="2.4.1.-" evidence="21"/>
<evidence type="ECO:0000256" key="13">
    <source>
        <dbReference type="ARBA" id="ARBA00022917"/>
    </source>
</evidence>
<dbReference type="InterPro" id="IPR005599">
    <property type="entry name" value="GPI_mannosylTrfase"/>
</dbReference>
<keyword evidence="16" id="KW-0496">Mitochondrion</keyword>
<dbReference type="Gene3D" id="3.30.70.380">
    <property type="entry name" value="Ferrodoxin-fold anticodon-binding domain"/>
    <property type="match status" value="1"/>
</dbReference>
<evidence type="ECO:0000259" key="22">
    <source>
        <dbReference type="PROSITE" id="PS51447"/>
    </source>
</evidence>
<keyword evidence="17 21" id="KW-0472">Membrane</keyword>
<dbReference type="GO" id="GO:0070475">
    <property type="term" value="P:rRNA base methylation"/>
    <property type="evidence" value="ECO:0007669"/>
    <property type="project" value="InterPro"/>
</dbReference>
<evidence type="ECO:0000256" key="14">
    <source>
        <dbReference type="ARBA" id="ARBA00022946"/>
    </source>
</evidence>
<dbReference type="InterPro" id="IPR019446">
    <property type="entry name" value="BMT5-like"/>
</dbReference>
<evidence type="ECO:0000256" key="11">
    <source>
        <dbReference type="ARBA" id="ARBA00022824"/>
    </source>
</evidence>
<dbReference type="GO" id="GO:0005524">
    <property type="term" value="F:ATP binding"/>
    <property type="evidence" value="ECO:0007669"/>
    <property type="project" value="UniProtKB-KW"/>
</dbReference>
<dbReference type="PANTHER" id="PTHR22760:SF2">
    <property type="entry name" value="ALPHA-1,2-MANNOSYLTRANSFERASE ALG9"/>
    <property type="match status" value="1"/>
</dbReference>
<dbReference type="Pfam" id="PF03901">
    <property type="entry name" value="Glyco_transf_22"/>
    <property type="match status" value="1"/>
</dbReference>
<keyword evidence="18" id="KW-0030">Aminoacyl-tRNA synthetase</keyword>
<dbReference type="Pfam" id="PF10354">
    <property type="entry name" value="BMT5-like"/>
    <property type="match status" value="1"/>
</dbReference>
<evidence type="ECO:0000256" key="10">
    <source>
        <dbReference type="ARBA" id="ARBA00022741"/>
    </source>
</evidence>
<dbReference type="Proteomes" id="UP001239994">
    <property type="component" value="Unassembled WGS sequence"/>
</dbReference>
<comment type="pathway">
    <text evidence="3">Protein modification; protein glycosylation.</text>
</comment>